<dbReference type="GO" id="GO:0008270">
    <property type="term" value="F:zinc ion binding"/>
    <property type="evidence" value="ECO:0007669"/>
    <property type="project" value="UniProtKB-KW"/>
</dbReference>
<evidence type="ECO:0000256" key="10">
    <source>
        <dbReference type="ARBA" id="ARBA00022786"/>
    </source>
</evidence>
<keyword evidence="7" id="KW-0479">Metal-binding</keyword>
<accession>A0A1I8NPG9</accession>
<dbReference type="PANTHER" id="PTHR45943">
    <property type="entry name" value="E3 UBIQUITIN-PROTEIN LIGASE MYCBP2"/>
    <property type="match status" value="1"/>
</dbReference>
<feature type="region of interest" description="Disordered" evidence="16">
    <location>
        <begin position="4437"/>
        <end position="4460"/>
    </location>
</feature>
<evidence type="ECO:0000256" key="15">
    <source>
        <dbReference type="PROSITE-ProRule" id="PRU00235"/>
    </source>
</evidence>
<dbReference type="CDD" id="cd16463">
    <property type="entry name" value="RING-H2_PHR"/>
    <property type="match status" value="1"/>
</dbReference>
<dbReference type="Pfam" id="PF13540">
    <property type="entry name" value="RCC1_2"/>
    <property type="match status" value="1"/>
</dbReference>
<gene>
    <name evidence="19" type="primary">106082007</name>
</gene>
<evidence type="ECO:0000256" key="1">
    <source>
        <dbReference type="ARBA" id="ARBA00000333"/>
    </source>
</evidence>
<feature type="compositionally biased region" description="Basic and acidic residues" evidence="16">
    <location>
        <begin position="1203"/>
        <end position="1212"/>
    </location>
</feature>
<keyword evidence="11" id="KW-0862">Zinc</keyword>
<dbReference type="EnsemblMetazoa" id="SCAU000891-RA">
    <property type="protein sequence ID" value="SCAU000891-PA"/>
    <property type="gene ID" value="SCAU000891"/>
</dbReference>
<dbReference type="STRING" id="35570.A0A1I8NPG9"/>
<evidence type="ECO:0000259" key="18">
    <source>
        <dbReference type="PROSITE" id="PS51284"/>
    </source>
</evidence>
<evidence type="ECO:0000313" key="20">
    <source>
        <dbReference type="Proteomes" id="UP000095300"/>
    </source>
</evidence>
<dbReference type="OrthoDB" id="6050183at2759"/>
<keyword evidence="6" id="KW-0808">Transferase</keyword>
<evidence type="ECO:0000259" key="17">
    <source>
        <dbReference type="PROSITE" id="PS50089"/>
    </source>
</evidence>
<feature type="repeat" description="RCC1" evidence="15">
    <location>
        <begin position="933"/>
        <end position="982"/>
    </location>
</feature>
<dbReference type="GO" id="GO:0008582">
    <property type="term" value="P:regulation of synaptic assembly at neuromuscular junction"/>
    <property type="evidence" value="ECO:0007669"/>
    <property type="project" value="TreeGrafter"/>
</dbReference>
<evidence type="ECO:0000256" key="8">
    <source>
        <dbReference type="ARBA" id="ARBA00022737"/>
    </source>
</evidence>
<dbReference type="Gene3D" id="3.30.40.10">
    <property type="entry name" value="Zinc/RING finger domain, C3HC4 (zinc finger)"/>
    <property type="match status" value="1"/>
</dbReference>
<comment type="catalytic activity">
    <reaction evidence="1">
        <text>[E2 ubiquitin-conjugating enzyme]-S-ubiquitinyl-L-cysteine + [acceptor protein]-L-threonine = [E2 ubiquitin-conjugating enzyme]-L-cysteine + [acceptor protein]-3-O-ubiquitinyl-L-threonine.</text>
        <dbReference type="EC" id="2.3.2.33"/>
    </reaction>
</comment>
<dbReference type="Proteomes" id="UP000095300">
    <property type="component" value="Unassembled WGS sequence"/>
</dbReference>
<comment type="similarity">
    <text evidence="4">Belongs to the RING-Cys relay (RCR) family.</text>
</comment>
<keyword evidence="10" id="KW-0833">Ubl conjugation pathway</keyword>
<feature type="repeat" description="Filamin" evidence="13">
    <location>
        <begin position="2808"/>
        <end position="2846"/>
    </location>
</feature>
<dbReference type="InterPro" id="IPR004939">
    <property type="entry name" value="APC_su10/DOC_dom"/>
</dbReference>
<dbReference type="Gene3D" id="2.60.40.10">
    <property type="entry name" value="Immunoglobulins"/>
    <property type="match status" value="1"/>
</dbReference>
<evidence type="ECO:0000256" key="6">
    <source>
        <dbReference type="ARBA" id="ARBA00022679"/>
    </source>
</evidence>
<dbReference type="SUPFAM" id="SSF49785">
    <property type="entry name" value="Galactose-binding domain-like"/>
    <property type="match status" value="1"/>
</dbReference>
<dbReference type="CDD" id="cd19799">
    <property type="entry name" value="Bbox2_MYCBP2"/>
    <property type="match status" value="1"/>
</dbReference>
<evidence type="ECO:0000256" key="4">
    <source>
        <dbReference type="ARBA" id="ARBA00005415"/>
    </source>
</evidence>
<feature type="region of interest" description="Disordered" evidence="16">
    <location>
        <begin position="3054"/>
        <end position="3081"/>
    </location>
</feature>
<feature type="region of interest" description="Disordered" evidence="16">
    <location>
        <begin position="860"/>
        <end position="899"/>
    </location>
</feature>
<dbReference type="PROSITE" id="PS51284">
    <property type="entry name" value="DOC"/>
    <property type="match status" value="1"/>
</dbReference>
<feature type="compositionally biased region" description="Polar residues" evidence="16">
    <location>
        <begin position="754"/>
        <end position="764"/>
    </location>
</feature>
<dbReference type="InterPro" id="IPR038648">
    <property type="entry name" value="PHR_sf"/>
</dbReference>
<dbReference type="PROSITE" id="PS50012">
    <property type="entry name" value="RCC1_3"/>
    <property type="match status" value="1"/>
</dbReference>
<dbReference type="InterPro" id="IPR013783">
    <property type="entry name" value="Ig-like_fold"/>
</dbReference>
<dbReference type="InterPro" id="IPR000408">
    <property type="entry name" value="Reg_chr_condens"/>
</dbReference>
<evidence type="ECO:0000256" key="14">
    <source>
        <dbReference type="PROSITE-ProRule" id="PRU00175"/>
    </source>
</evidence>
<dbReference type="KEGG" id="scac:106082007"/>
<evidence type="ECO:0000256" key="7">
    <source>
        <dbReference type="ARBA" id="ARBA00022723"/>
    </source>
</evidence>
<dbReference type="GO" id="GO:0005886">
    <property type="term" value="C:plasma membrane"/>
    <property type="evidence" value="ECO:0007669"/>
    <property type="project" value="TreeGrafter"/>
</dbReference>
<dbReference type="GO" id="GO:0005634">
    <property type="term" value="C:nucleus"/>
    <property type="evidence" value="ECO:0007669"/>
    <property type="project" value="TreeGrafter"/>
</dbReference>
<dbReference type="InterPro" id="IPR012983">
    <property type="entry name" value="PHR"/>
</dbReference>
<evidence type="ECO:0000256" key="5">
    <source>
        <dbReference type="ARBA" id="ARBA00012249"/>
    </source>
</evidence>
<comment type="subcellular location">
    <subcellularLocation>
        <location evidence="2">Cell projection</location>
        <location evidence="2">Axon</location>
    </subcellularLocation>
</comment>
<dbReference type="Gene3D" id="2.130.10.30">
    <property type="entry name" value="Regulator of chromosome condensation 1/beta-lactamase-inhibitor protein II"/>
    <property type="match status" value="2"/>
</dbReference>
<evidence type="ECO:0000256" key="2">
    <source>
        <dbReference type="ARBA" id="ARBA00004489"/>
    </source>
</evidence>
<feature type="compositionally biased region" description="Low complexity" evidence="16">
    <location>
        <begin position="1213"/>
        <end position="1230"/>
    </location>
</feature>
<dbReference type="GO" id="GO:0016567">
    <property type="term" value="P:protein ubiquitination"/>
    <property type="evidence" value="ECO:0007669"/>
    <property type="project" value="UniProtKB-UniPathway"/>
</dbReference>
<dbReference type="FunFam" id="3.30.40.10:FF:000078">
    <property type="entry name" value="E3 ubiquitin-protein ligase MYCBP2 isoform X1"/>
    <property type="match status" value="1"/>
</dbReference>
<dbReference type="InterPro" id="IPR017868">
    <property type="entry name" value="Filamin/ABP280_repeat-like"/>
</dbReference>
<dbReference type="GO" id="GO:0099174">
    <property type="term" value="P:regulation of presynapse organization"/>
    <property type="evidence" value="ECO:0007669"/>
    <property type="project" value="UniProtKB-ARBA"/>
</dbReference>
<evidence type="ECO:0000256" key="9">
    <source>
        <dbReference type="ARBA" id="ARBA00022771"/>
    </source>
</evidence>
<feature type="region of interest" description="Disordered" evidence="16">
    <location>
        <begin position="1191"/>
        <end position="1230"/>
    </location>
</feature>
<feature type="region of interest" description="Disordered" evidence="16">
    <location>
        <begin position="2954"/>
        <end position="2986"/>
    </location>
</feature>
<evidence type="ECO:0000256" key="12">
    <source>
        <dbReference type="ARBA" id="ARBA00023273"/>
    </source>
</evidence>
<organism evidence="19 20">
    <name type="scientific">Stomoxys calcitrans</name>
    <name type="common">Stable fly</name>
    <name type="synonym">Conops calcitrans</name>
    <dbReference type="NCBI Taxonomy" id="35570"/>
    <lineage>
        <taxon>Eukaryota</taxon>
        <taxon>Metazoa</taxon>
        <taxon>Ecdysozoa</taxon>
        <taxon>Arthropoda</taxon>
        <taxon>Hexapoda</taxon>
        <taxon>Insecta</taxon>
        <taxon>Pterygota</taxon>
        <taxon>Neoptera</taxon>
        <taxon>Endopterygota</taxon>
        <taxon>Diptera</taxon>
        <taxon>Brachycera</taxon>
        <taxon>Muscomorpha</taxon>
        <taxon>Muscoidea</taxon>
        <taxon>Muscidae</taxon>
        <taxon>Stomoxys</taxon>
    </lineage>
</organism>
<proteinExistence type="inferred from homology"/>
<dbReference type="EC" id="2.3.2.33" evidence="5"/>
<dbReference type="PROSITE" id="PS50089">
    <property type="entry name" value="ZF_RING_2"/>
    <property type="match status" value="1"/>
</dbReference>
<dbReference type="InterPro" id="IPR001841">
    <property type="entry name" value="Znf_RING"/>
</dbReference>
<dbReference type="VEuPathDB" id="VectorBase:SCAU000891"/>
<feature type="compositionally biased region" description="Polar residues" evidence="16">
    <location>
        <begin position="3175"/>
        <end position="3200"/>
    </location>
</feature>
<dbReference type="GO" id="GO:0061630">
    <property type="term" value="F:ubiquitin protein ligase activity"/>
    <property type="evidence" value="ECO:0007669"/>
    <property type="project" value="UniProtKB-EC"/>
</dbReference>
<dbReference type="SMART" id="SM00184">
    <property type="entry name" value="RING"/>
    <property type="match status" value="2"/>
</dbReference>
<evidence type="ECO:0000256" key="13">
    <source>
        <dbReference type="PROSITE-ProRule" id="PRU00087"/>
    </source>
</evidence>
<dbReference type="PROSITE" id="PS00626">
    <property type="entry name" value="RCC1_2"/>
    <property type="match status" value="2"/>
</dbReference>
<reference evidence="19" key="1">
    <citation type="submission" date="2020-05" db="UniProtKB">
        <authorList>
            <consortium name="EnsemblMetazoa"/>
        </authorList>
    </citation>
    <scope>IDENTIFICATION</scope>
    <source>
        <strain evidence="19">USDA</strain>
    </source>
</reference>
<feature type="compositionally biased region" description="Polar residues" evidence="16">
    <location>
        <begin position="3148"/>
        <end position="3161"/>
    </location>
</feature>
<comment type="pathway">
    <text evidence="3">Protein modification; protein ubiquitination.</text>
</comment>
<dbReference type="InterPro" id="IPR014756">
    <property type="entry name" value="Ig_E-set"/>
</dbReference>
<dbReference type="InterPro" id="IPR009091">
    <property type="entry name" value="RCC1/BLIP-II"/>
</dbReference>
<feature type="compositionally biased region" description="Low complexity" evidence="16">
    <location>
        <begin position="3000"/>
        <end position="3016"/>
    </location>
</feature>
<dbReference type="InterPro" id="IPR008979">
    <property type="entry name" value="Galactose-bd-like_sf"/>
</dbReference>
<dbReference type="PANTHER" id="PTHR45943:SF1">
    <property type="entry name" value="E3 UBIQUITIN-PROTEIN LIGASE MYCBP2"/>
    <property type="match status" value="1"/>
</dbReference>
<dbReference type="PROSITE" id="PS50194">
    <property type="entry name" value="FILAMIN_REPEAT"/>
    <property type="match status" value="1"/>
</dbReference>
<feature type="domain" description="RING-type" evidence="17">
    <location>
        <begin position="4940"/>
        <end position="4991"/>
    </location>
</feature>
<dbReference type="GO" id="GO:0030424">
    <property type="term" value="C:axon"/>
    <property type="evidence" value="ECO:0007669"/>
    <property type="project" value="UniProtKB-SubCell"/>
</dbReference>
<dbReference type="Pfam" id="PF08005">
    <property type="entry name" value="PHR"/>
    <property type="match status" value="2"/>
</dbReference>
<feature type="compositionally biased region" description="Basic and acidic residues" evidence="16">
    <location>
        <begin position="884"/>
        <end position="897"/>
    </location>
</feature>
<feature type="region of interest" description="Disordered" evidence="16">
    <location>
        <begin position="2999"/>
        <end position="3023"/>
    </location>
</feature>
<keyword evidence="12" id="KW-0966">Cell projection</keyword>
<keyword evidence="8" id="KW-0677">Repeat</keyword>
<dbReference type="SUPFAM" id="SSF57850">
    <property type="entry name" value="RING/U-box"/>
    <property type="match status" value="1"/>
</dbReference>
<feature type="compositionally biased region" description="Basic residues" evidence="16">
    <location>
        <begin position="869"/>
        <end position="883"/>
    </location>
</feature>
<dbReference type="SUPFAM" id="SSF81296">
    <property type="entry name" value="E set domains"/>
    <property type="match status" value="1"/>
</dbReference>
<feature type="region of interest" description="Disordered" evidence="16">
    <location>
        <begin position="3524"/>
        <end position="3547"/>
    </location>
</feature>
<evidence type="ECO:0000256" key="11">
    <source>
        <dbReference type="ARBA" id="ARBA00022833"/>
    </source>
</evidence>
<dbReference type="GO" id="GO:0007411">
    <property type="term" value="P:axon guidance"/>
    <property type="evidence" value="ECO:0007669"/>
    <property type="project" value="TreeGrafter"/>
</dbReference>
<dbReference type="Gene3D" id="2.60.120.260">
    <property type="entry name" value="Galactose-binding domain-like"/>
    <property type="match status" value="1"/>
</dbReference>
<keyword evidence="20" id="KW-1185">Reference proteome</keyword>
<dbReference type="SUPFAM" id="SSF50985">
    <property type="entry name" value="RCC1/BLIP-II"/>
    <property type="match status" value="1"/>
</dbReference>
<feature type="compositionally biased region" description="Polar residues" evidence="16">
    <location>
        <begin position="2962"/>
        <end position="2975"/>
    </location>
</feature>
<feature type="region of interest" description="Disordered" evidence="16">
    <location>
        <begin position="165"/>
        <end position="188"/>
    </location>
</feature>
<protein>
    <recommendedName>
        <fullName evidence="5">RCR-type E3 ubiquitin transferase</fullName>
        <ecNumber evidence="5">2.3.2.33</ecNumber>
    </recommendedName>
</protein>
<dbReference type="FunFam" id="2.130.10.30:FF:000051">
    <property type="entry name" value="Highwire, isoform B"/>
    <property type="match status" value="1"/>
</dbReference>
<feature type="domain" description="DOC" evidence="18">
    <location>
        <begin position="4132"/>
        <end position="4311"/>
    </location>
</feature>
<evidence type="ECO:0000256" key="16">
    <source>
        <dbReference type="SAM" id="MobiDB-lite"/>
    </source>
</evidence>
<dbReference type="UniPathway" id="UPA00143"/>
<dbReference type="SMART" id="SM01337">
    <property type="entry name" value="APC10"/>
    <property type="match status" value="1"/>
</dbReference>
<evidence type="ECO:0000256" key="3">
    <source>
        <dbReference type="ARBA" id="ARBA00004906"/>
    </source>
</evidence>
<keyword evidence="9 14" id="KW-0863">Zinc-finger</keyword>
<dbReference type="Pfam" id="PF00415">
    <property type="entry name" value="RCC1"/>
    <property type="match status" value="1"/>
</dbReference>
<sequence>MVGLLNPIKYGGNFYDLYTLTTRRKVQNERKQGKRKNKDKKSPIAILDGNPELRVLNPLDPPLIKEQLLLCPAFPVAHIELQSNASQFAVFSAIRSTVLEAETRRLLFYELSGNVRHLPNINSTCCLLCGSCLASNQSIECSCHTLNALQQVGGANGAGVVAPAPGGVGGGKRSRQDSANSDVESDSEECIEKETKIVSVPLIVGAGLRSLFELISEARHIQPMLCSKALKALLDVIQGQQPESFKHEPEELINPLYDLLLDLATMSTGTTTESSAGVAGNEGDWSAVACSALVGLCIARGDTGKMLKAIAALIMSPRHLSIQRIQMPAVLGMLQRTVISAALAKPTCPEFYTKGVPVNSLVDEFNIKAPFGGFTEPALASDGTYLYLLLGGALLKIGTGYNGSYKGHIYMQNDEFTKEKTGWLGYSNGQLYYRRNSKRNADHLHLVNTELLTIKSMNPVNMLPIREGFNYTLFTDEDSLNAICTNRDDSLVVRRLNIGHQNRTADRDNSLPVELPLQLSRKRFRTLGYATFEEEVLNQNQILKIQASYNIFEPKIPNDVDLQEIVCGKEFGLVCANGKVYYYGKSSSLGLKSVGRTPIMKLTELIISKISRIIHIAVGHDGIHALLVNDDGTVYFAGTARRGEDGDISKNRRQPKAVKPKKMTKIEGHVIVQAACNNGTSAFVTKTGKLIMFGKDTVHCDSQGFVSDFSDQHIQKVSLGKAHCVALNAKGQVFTFGLNNKGQCGHVYNKSKENSSSPSVNVDGSANGGGKSQSLKKLKFDFSNLCDYDDHSVVQGQCRVCVVCRECTGYNVSCVSSLNVPLEERVGGAICACGHGDAGCSKCGLCATCIAVQEAENVSDTKDSNKQLNRQRSKSLIMRRKDKKSIDDTSSHAEENPPRVAPLAPQLLQMPSTSPVVQVSCGLHHTVLLTLSGEVYAFGSNQFGQLGTGDMQPVSGPVRVNVPGNVCQVAAGSNHTVLLTYKGLVYTFGNFQKGQLGRLPHDFQQKGSNSRGDGEKASSAAQFREALVNSESLPEKATVAQLISQRQKILWHCTPGVVFGIGPSFGKKATWIGASGDQTFIKLDESLITTQMLPKMNVAANKKTILMIPTIPLTFSAISINRRDGNCTAHYYNQVDFAKMEHSNKPKVVPEVNQNVDQNTMVQLGPSSSNAINEQMSRSMHEARNQMFDLQDNHMHNPSSSIQRKERNREYAKGSLKSPSSPKAAASSSTAAINDKTYTKLAFAMDPMYNILWVYDCNQKKVLSYNVLASEIQQSGMNSSNYRALLTPELSLPNKLDSKISRLHASLNLLACLDVLTSAQDFIPACFEDISPKEDNQSKEQKDNQYQICNRFDNFGGGWGYSGHSVEAIRFSADTDVMIYGFGMFGGRGEYSCKLKLYDMGCDGGGYEKEGTLISETKEIPFECPARSKYHILLPKAVSITAGRWYLVWARIAGPSSDCGSCGQATVTTEDQVVFTFKSSKKANNGTDVNSGQIPAILYRLITQESKQPPAPVDIDPVKRVTKEFANSVTKECFESLVLMLNWSWEAFKGYLREQRDMSHQLQVKQSLEYLIHVNKSCLRLLRKYTNEIYPQYGTSDEIAEYISTASTHKTMGNRTEKDVTKFTKPSNSLLTKYFNDNIGGAGGGGSGSGLGNQSPMKKSNMENIQLAECIGNVRAMLIGIFCDDIFQDISSDEALSMALEILDECHISFVACFGVFYPTSTLKWNCLCDLLSEMDKQGTLHSRLLSAILAGLCSPTVKLRSTFALLNHGNDRHSIVSPSDNSGLPMLSSTDSHQYPILVEQMIYRTQQEKRDFLSNSWTFKDVLMRLLDIIANPIRDRLENIYNRSVPYTYSSSSYCSKDFNQGLIDNCCHLLARVLAEIVYQTAIGDYDKMFVPPRTLHSSGSRFARCDQSRTWNTGSFGPDAIAFSVDRSGIAVAGCMVYTGSGSYEYQLELLCDTSGDLQQQQPLQQQQHKWETLESVSGTYDQTVVQNDMAEVKFERSVLIKENSRYALRFCSQGHRTCSGDGGLPSVRGPCGTTFQFYACDLSFNGTNAHRGQIPCILYYSTPIKSETNGCNGGTFGSNGSTSNDVSLTNETTMRDTALQIASDITKKCSELLVLARNTLAASLSPSDNSSNHSQTIDSEHNITPIEEHMDINWANNSRTSHLPAEAGGLSAARDLSKRLESFSKGIIETLKFEKRSTNPFEMEIEIGATEIHPKDLMIEESSSIHDLNFRNGQITKFNGNERVGAEAVESLMGASSQFHPVAMARADSEDTPAHMAASQILDVFNYGSSNLFHTLLPLVYAHIANLACNDAKSSVQILGLIKDILPHIAALNQLSLNKETGVQGNLPRLRPSFDLFHKKLDLVNEACSNALVAAASSNPPNDHSPTSDIPTTSNHYCIVESEHPYRNASINCYRVEFPPCVQWLTIEFDAQCGTAQLEDYLLVSVPMRPLISSEMCHANEDYYDILDNNVKSHRSAEGTQCKNASLLTSCYKTTAQKEAEHKSEPDWFVVKKFNTSSNWLQNVMILPGNCVEFSLETSSLYAQDPRVNRFGFKCLVVGYDNPVLLNSNNSCLVRIEQELSYLGGMCSGNLMKKNLSLPDDKDVEDLSTISETISTHFTLLSKGLALAEPDLTIHQALESYLPIGSQSNERQFLKDFISGAPGSSGARLAAWLQPEPRLDPNKCELNTITEALRYGWPTQITVTIRDQYGDAIVVPELKVEIKAIPTGSGGNGNVKVRRASQTDTYFGGVAPPPRQNYEPTIKEKMCFKAITFMKPYTNYSFEELRYNSPIQTRVTETLFAQDMEDGTFSVHWTPNAVGSYCLTVTIDGILLEEVYRVEVKEGSIPPPAHKRVMKNHHTPNKLRKFYTENTAGLRIRSHPTLQSEQVGIIKLNGVISFIDEIENDDGVWLRLSTESIRQHCAMGWYPTEAWCLQYNQHLAKTLLHPVIENTPGPRETTTTDMNMDSQPMSPVPVTSAMPAEARNRQRDILENLEPVSASIESPSSTTKSESPNKKMFDFPNNALKPVEFPHVSTNPFICADTESKNSLGEHQTHPFGGGAIEDEPKEDPFGAGNSGGSNAIGSAIAGVVGGGAIKLQALQKWFKGDNEPHSGGRDYSFKPSDVGEIASVSVRELVRVMGGQDTRTVNGNGSQRSCSPIKIPADDKAGDSPNNSGRSADTSAENSILQDSSNSGRSAKDEATQLDVGNFDVANMRKTHFTPSQTAALLSTPKHSPRRVGAAAKSAAGSGASCLANEAAALKESDISNLEEEMSLMQITTTSTAVGGGGCTVQDQILFGDARNTNSTASTDNSSPPIWPEPIASAGSNATQNAFFKSMPAAKKTTMGPIKRAMPPSFAESIRAVFAAFLWHEGIVHDAMACASFLKFHPNLPKEGTTVVTRRDHGEGRQQLSKEQKAQQRHSVEVANAGNYLNIRPSTLETLTKSGNFSVNNRKYRKGLSNDGGDGNTADIGEKQKLHALPEVVTVLPPALRSLVYLWEHICSNCVHIVQSNSLNQEKFNSREANGDSKEKPTPKDKENKKAKKKKDDGSWCEICQVFLPIPVTYHMRIVHPGCGKSAKGKGYNSVGIFCEGWAGNCGEGGKGASSWFLMCDTCRDKYISTNKNTNNLNNTNAAGPCNELNLFGIKTTTLIANSDIYNTMRENATFLLELSSNVSNLPTDSGNVTSGLGSSKRSPQQMPVVAEHQHFNMSEMNKPSTSRGDGAQQRHSRVGLRINGKLGGNVLLRKSFTAGACSPEQPWLAPETFACLETFGPANKDDLPYEIFGMGPNESGFDRPLSEISYESADLANFDQPNPPSCMTSSTGTLSKFHRSYSMGQGWGAVQQQSNTNFREEPYYPKVVFRKRNNSTTDSDGSLLICYPSENLRRLVPDHMLIATSVVQKTHHGPEVGADSITSADGKDAKFEFEGSKQQNQRNNSEAESANQVNALLQRPSMAFMTQKHDLKKLRSAMKRSLRIATCRNYSLQALNWLLRSVTQSVCLHDLMWWFVSSLSITGPANSDPMDGKFDELEPALEHPVSYTQISGRLSHMITESLHTFLQSVADLTLHLPLGSPLQRIAIQCFGIRFRQTDHQFLHSSHVFGNISKILSKSDEQNESPGVFGLPEDAEAKEPSTKDLYAVPDAGGKIIYYSDLNGHFDVTVSSRQAMAESLTDNSTETFWESDEEDRNKSKIVEISMNKLTYCCKILLIHIDNSRDIQNKVSTVAFYGGQSLGDTSLIKSVEVDAKACIWISTKINDDNFTHFRLEFTGPENTLRVRQIKILGLPAAMCGSGDQLTNPYDLAGTSSSQGHAFKYNMKLTNAVRIQQQICEAETLRVFRLITGQVFGKLISLEPANDESAGVIGKSLSQNALGMDTSANSILADSLDLREHMVGILFSRSKLSHLQKQVIVHIVHAIKKEARRAREDWDAVNLANSLRDPNGTGSNGQESKTDATSERGRTADTYCFEMLSMVLALSGSVVGRSYLSHQHGLIKDLLSLLHTGSDRVQRQVTSLLRRILPEISPATFADILGVHRLPPSDYNIAHQIAIDFDMDSLGLLDIFLAVIAKSLQLQMKVKSAGGKSNMEKTPSFIRLYNSLDLSVHLLKPVKMHMSAEHVTAEAEDSFSRTEYGFEYERAMEMKTSRSIHREVKKETTKNLNQRWFLNGVIPTKQAESIISLIRDLATGKLGEKWSQMTKAAIAEAVLNLTRLDEIFRCPENCVKTATLWLALASLCVLDNDHVEKLSSGQWTISDTRPMCSNHDDGETSAIIQCESCGSLCGDCDRFLHLNRKTRTHKRTVCKEEEEAIRVELHESCGRTKLFWLLALADSKTLKGMVEFRDGSHTIISGAQDSVGRCRFCGITGNSGLLEIGNVCADAQCQEYAANSCLKTKPCGHVCGGVVNEKKCLPCLQHVCHARENNVADGLNDPKLTQDADDMCMICFVEALACAPSIQLECGHVFHFHCCKAVLEKRWSGPRITFGFSLCPICKADIKHPMLAEILEPINALKQDVKRKAQMRIKYEGIVKDTESRDLTNLAMDRYAYYVCFKCQKAYYGGEARCDVEIGEKFNPEELVCGGCSDVARAQMCPKHGTDFLEYKCRYCCSVAVFFCFGTTHFCDTCHDDFQRLTNIPKNKLPQCPAGPKAKQLMGEECPLHVIHPPTGEEFALGCGVCRNAQTF</sequence>
<dbReference type="InterPro" id="IPR013083">
    <property type="entry name" value="Znf_RING/FYVE/PHD"/>
</dbReference>
<feature type="region of interest" description="Disordered" evidence="16">
    <location>
        <begin position="3146"/>
        <end position="3207"/>
    </location>
</feature>
<name>A0A1I8NPG9_STOCA</name>
<evidence type="ECO:0000313" key="19">
    <source>
        <dbReference type="EnsemblMetazoa" id="SCAU000891-PA"/>
    </source>
</evidence>
<feature type="region of interest" description="Disordered" evidence="16">
    <location>
        <begin position="751"/>
        <end position="772"/>
    </location>
</feature>
<dbReference type="Gene3D" id="2.60.120.820">
    <property type="entry name" value="PHR domain"/>
    <property type="match status" value="2"/>
</dbReference>